<dbReference type="EMBL" id="CM004389">
    <property type="protein sequence ID" value="KAG8657684.1"/>
    <property type="molecule type" value="Genomic_DNA"/>
</dbReference>
<dbReference type="Proteomes" id="UP000091857">
    <property type="component" value="Chromosome 3"/>
</dbReference>
<reference evidence="2" key="1">
    <citation type="journal article" date="2016" name="Nat. Biotechnol.">
        <title>Sequencing wild and cultivated cassava and related species reveals extensive interspecific hybridization and genetic diversity.</title>
        <authorList>
            <person name="Bredeson J.V."/>
            <person name="Lyons J.B."/>
            <person name="Prochnik S.E."/>
            <person name="Wu G.A."/>
            <person name="Ha C.M."/>
            <person name="Edsinger-Gonzales E."/>
            <person name="Grimwood J."/>
            <person name="Schmutz J."/>
            <person name="Rabbi I.Y."/>
            <person name="Egesi C."/>
            <person name="Nauluvula P."/>
            <person name="Lebot V."/>
            <person name="Ndunguru J."/>
            <person name="Mkamilo G."/>
            <person name="Bart R.S."/>
            <person name="Setter T.L."/>
            <person name="Gleadow R.M."/>
            <person name="Kulakow P."/>
            <person name="Ferguson M.E."/>
            <person name="Rounsley S."/>
            <person name="Rokhsar D.S."/>
        </authorList>
    </citation>
    <scope>NUCLEOTIDE SEQUENCE [LARGE SCALE GENOMIC DNA]</scope>
    <source>
        <strain evidence="2">cv. AM560-2</strain>
    </source>
</reference>
<evidence type="ECO:0000313" key="2">
    <source>
        <dbReference type="Proteomes" id="UP000091857"/>
    </source>
</evidence>
<proteinExistence type="predicted"/>
<accession>A0ACB7I0E6</accession>
<organism evidence="1 2">
    <name type="scientific">Manihot esculenta</name>
    <name type="common">Cassava</name>
    <name type="synonym">Jatropha manihot</name>
    <dbReference type="NCBI Taxonomy" id="3983"/>
    <lineage>
        <taxon>Eukaryota</taxon>
        <taxon>Viridiplantae</taxon>
        <taxon>Streptophyta</taxon>
        <taxon>Embryophyta</taxon>
        <taxon>Tracheophyta</taxon>
        <taxon>Spermatophyta</taxon>
        <taxon>Magnoliopsida</taxon>
        <taxon>eudicotyledons</taxon>
        <taxon>Gunneridae</taxon>
        <taxon>Pentapetalae</taxon>
        <taxon>rosids</taxon>
        <taxon>fabids</taxon>
        <taxon>Malpighiales</taxon>
        <taxon>Euphorbiaceae</taxon>
        <taxon>Crotonoideae</taxon>
        <taxon>Manihoteae</taxon>
        <taxon>Manihot</taxon>
    </lineage>
</organism>
<keyword evidence="2" id="KW-1185">Reference proteome</keyword>
<evidence type="ECO:0000313" key="1">
    <source>
        <dbReference type="EMBL" id="KAG8657684.1"/>
    </source>
</evidence>
<comment type="caution">
    <text evidence="1">The sequence shown here is derived from an EMBL/GenBank/DDBJ whole genome shotgun (WGS) entry which is preliminary data.</text>
</comment>
<sequence>MNVSQDPVISKQQSSQRFWSRMTEAYEVAKNEFWEFRNPRSLQCQMQVIEKVIRKLNGCYRQLNQAKTLLIHNPNYKKGFKFDHVWSMMKDAEKFKNGSSTKKVQNQNSSYVFSESNNPTSGSPMVPSSNLSSFSIYLNEDIKGRLMRSRALDLKEFNEENKILLLDLNSISDPIAREMFR</sequence>
<protein>
    <submittedName>
        <fullName evidence="1">Uncharacterized protein</fullName>
    </submittedName>
</protein>
<gene>
    <name evidence="1" type="ORF">MANES_03G096216v8</name>
</gene>
<name>A0ACB7I0E6_MANES</name>